<dbReference type="CDD" id="cd01949">
    <property type="entry name" value="GGDEF"/>
    <property type="match status" value="1"/>
</dbReference>
<proteinExistence type="predicted"/>
<dbReference type="RefSeq" id="WP_102247560.1">
    <property type="nucleotide sequence ID" value="NZ_CP025682.1"/>
</dbReference>
<dbReference type="PANTHER" id="PTHR45138:SF9">
    <property type="entry name" value="DIGUANYLATE CYCLASE DGCM-RELATED"/>
    <property type="match status" value="1"/>
</dbReference>
<name>A0A2I6S8E3_9RHOO</name>
<dbReference type="NCBIfam" id="TIGR00254">
    <property type="entry name" value="GGDEF"/>
    <property type="match status" value="1"/>
</dbReference>
<dbReference type="SUPFAM" id="SSF55073">
    <property type="entry name" value="Nucleotide cyclase"/>
    <property type="match status" value="1"/>
</dbReference>
<dbReference type="InterPro" id="IPR050469">
    <property type="entry name" value="Diguanylate_Cyclase"/>
</dbReference>
<evidence type="ECO:0000313" key="6">
    <source>
        <dbReference type="EMBL" id="AUN95512.1"/>
    </source>
</evidence>
<dbReference type="GO" id="GO:0052621">
    <property type="term" value="F:diguanylate cyclase activity"/>
    <property type="evidence" value="ECO:0007669"/>
    <property type="project" value="UniProtKB-EC"/>
</dbReference>
<evidence type="ECO:0000256" key="3">
    <source>
        <dbReference type="SAM" id="Coils"/>
    </source>
</evidence>
<dbReference type="OrthoDB" id="9813903at2"/>
<evidence type="ECO:0000256" key="2">
    <source>
        <dbReference type="ARBA" id="ARBA00034247"/>
    </source>
</evidence>
<feature type="coiled-coil region" evidence="3">
    <location>
        <begin position="310"/>
        <end position="337"/>
    </location>
</feature>
<comment type="catalytic activity">
    <reaction evidence="2">
        <text>2 GTP = 3',3'-c-di-GMP + 2 diphosphate</text>
        <dbReference type="Rhea" id="RHEA:24898"/>
        <dbReference type="ChEBI" id="CHEBI:33019"/>
        <dbReference type="ChEBI" id="CHEBI:37565"/>
        <dbReference type="ChEBI" id="CHEBI:58805"/>
        <dbReference type="EC" id="2.7.7.65"/>
    </reaction>
</comment>
<evidence type="ECO:0000256" key="1">
    <source>
        <dbReference type="ARBA" id="ARBA00012528"/>
    </source>
</evidence>
<accession>A0A2I6S8E3</accession>
<dbReference type="SMART" id="SM00267">
    <property type="entry name" value="GGDEF"/>
    <property type="match status" value="1"/>
</dbReference>
<dbReference type="EMBL" id="CP025682">
    <property type="protein sequence ID" value="AUN95512.1"/>
    <property type="molecule type" value="Genomic_DNA"/>
</dbReference>
<dbReference type="Proteomes" id="UP000242205">
    <property type="component" value="Chromosome"/>
</dbReference>
<dbReference type="KEGG" id="atw:C0099_11585"/>
<protein>
    <recommendedName>
        <fullName evidence="1">diguanylate cyclase</fullName>
        <ecNumber evidence="1">2.7.7.65</ecNumber>
    </recommendedName>
</protein>
<keyword evidence="3" id="KW-0175">Coiled coil</keyword>
<dbReference type="Gene3D" id="3.30.70.270">
    <property type="match status" value="1"/>
</dbReference>
<dbReference type="Gene3D" id="1.20.58.60">
    <property type="match status" value="1"/>
</dbReference>
<dbReference type="Pfam" id="PF00990">
    <property type="entry name" value="GGDEF"/>
    <property type="match status" value="1"/>
</dbReference>
<evidence type="ECO:0000259" key="5">
    <source>
        <dbReference type="PROSITE" id="PS50887"/>
    </source>
</evidence>
<gene>
    <name evidence="6" type="ORF">C0099_11585</name>
</gene>
<dbReference type="AlphaFoldDB" id="A0A2I6S8E3"/>
<feature type="region of interest" description="Disordered" evidence="4">
    <location>
        <begin position="166"/>
        <end position="190"/>
    </location>
</feature>
<feature type="domain" description="GGDEF" evidence="5">
    <location>
        <begin position="462"/>
        <end position="593"/>
    </location>
</feature>
<dbReference type="FunFam" id="3.30.70.270:FF:000001">
    <property type="entry name" value="Diguanylate cyclase domain protein"/>
    <property type="match status" value="1"/>
</dbReference>
<keyword evidence="7" id="KW-1185">Reference proteome</keyword>
<dbReference type="InterPro" id="IPR029787">
    <property type="entry name" value="Nucleotide_cyclase"/>
</dbReference>
<dbReference type="PANTHER" id="PTHR45138">
    <property type="entry name" value="REGULATORY COMPONENTS OF SENSORY TRANSDUCTION SYSTEM"/>
    <property type="match status" value="1"/>
</dbReference>
<sequence length="593" mass="65438">MSKLPLQPLDIAREALRQLALKRVAPTPDNFRAAYADISGQPVGDFPFETLTSIADHLPRDTPEREQLAARFARAVESGNWDQVREALGATFAALSATRPSWAELLRELMSLLDTPHQNLTRARKLAAVDHVLAANTANPETLFARLSGLVQGWQREPLAERLNHWSDDAADAAKTPATERRRSAEEPADAVAEQPSFAAWLALLLRRGVAPLVGEETALAQEARAIADTIEHDIDPHAADESLGVRLRALEAKLEWAGEDQRAIRASLLNLLRLIVDNIGELVVDDLWLHGQVEALGLLFERPLDIRALDELERRLRDVIDKQRHLKRQLTDAQERLKSMLGGFVDRLVSLSESTSHYHQTLSDCAVRIRGAGDVSELSSVVETLLDETRAVQQTAQRSSAEIGALREQVEAANSLITRLQRELDETSELVRYDPLTGVLNRKGLDEAIAREISRARRHSAVLCVGVLDLDNFKQLNDTFGHRTGDEALRHLADVARGSLRQQDVIGRLGGEEFLVLLPDADVEQAAEIMTRLQRALTKHIFLADNSRILITFSAGIACIGAEETAAEAIDRADKAMYAAKRAGKNRVLVAG</sequence>
<dbReference type="InterPro" id="IPR000160">
    <property type="entry name" value="GGDEF_dom"/>
</dbReference>
<feature type="coiled-coil region" evidence="3">
    <location>
        <begin position="404"/>
        <end position="431"/>
    </location>
</feature>
<organism evidence="6 7">
    <name type="scientific">Pseudazoarcus pumilus</name>
    <dbReference type="NCBI Taxonomy" id="2067960"/>
    <lineage>
        <taxon>Bacteria</taxon>
        <taxon>Pseudomonadati</taxon>
        <taxon>Pseudomonadota</taxon>
        <taxon>Betaproteobacteria</taxon>
        <taxon>Rhodocyclales</taxon>
        <taxon>Zoogloeaceae</taxon>
        <taxon>Pseudazoarcus</taxon>
    </lineage>
</organism>
<dbReference type="EC" id="2.7.7.65" evidence="1"/>
<evidence type="ECO:0000313" key="7">
    <source>
        <dbReference type="Proteomes" id="UP000242205"/>
    </source>
</evidence>
<evidence type="ECO:0000256" key="4">
    <source>
        <dbReference type="SAM" id="MobiDB-lite"/>
    </source>
</evidence>
<reference evidence="6 7" key="1">
    <citation type="submission" date="2018-01" db="EMBL/GenBank/DDBJ databases">
        <authorList>
            <person name="Fu G.-Y."/>
        </authorList>
    </citation>
    <scope>NUCLEOTIDE SEQUENCE [LARGE SCALE GENOMIC DNA]</scope>
    <source>
        <strain evidence="6 7">SY39</strain>
    </source>
</reference>
<dbReference type="PROSITE" id="PS50887">
    <property type="entry name" value="GGDEF"/>
    <property type="match status" value="1"/>
</dbReference>
<dbReference type="InterPro" id="IPR043128">
    <property type="entry name" value="Rev_trsase/Diguanyl_cyclase"/>
</dbReference>